<organism evidence="2 3">
    <name type="scientific">Stegodyphus mimosarum</name>
    <name type="common">African social velvet spider</name>
    <dbReference type="NCBI Taxonomy" id="407821"/>
    <lineage>
        <taxon>Eukaryota</taxon>
        <taxon>Metazoa</taxon>
        <taxon>Ecdysozoa</taxon>
        <taxon>Arthropoda</taxon>
        <taxon>Chelicerata</taxon>
        <taxon>Arachnida</taxon>
        <taxon>Araneae</taxon>
        <taxon>Araneomorphae</taxon>
        <taxon>Entelegynae</taxon>
        <taxon>Eresoidea</taxon>
        <taxon>Eresidae</taxon>
        <taxon>Stegodyphus</taxon>
    </lineage>
</organism>
<feature type="transmembrane region" description="Helical" evidence="1">
    <location>
        <begin position="12"/>
        <end position="32"/>
    </location>
</feature>
<dbReference type="Proteomes" id="UP000054359">
    <property type="component" value="Unassembled WGS sequence"/>
</dbReference>
<gene>
    <name evidence="2" type="ORF">X975_15762</name>
</gene>
<feature type="non-terminal residue" evidence="2">
    <location>
        <position position="45"/>
    </location>
</feature>
<accession>A0A087US91</accession>
<sequence length="45" mass="5447">MQHKNYVKYQSLRVYGLGIFMPSVLFISCLRVHKKTYLKQMCHKQ</sequence>
<keyword evidence="3" id="KW-1185">Reference proteome</keyword>
<dbReference type="PROSITE" id="PS51257">
    <property type="entry name" value="PROKAR_LIPOPROTEIN"/>
    <property type="match status" value="1"/>
</dbReference>
<proteinExistence type="predicted"/>
<keyword evidence="1" id="KW-0472">Membrane</keyword>
<reference evidence="2 3" key="1">
    <citation type="submission" date="2013-11" db="EMBL/GenBank/DDBJ databases">
        <title>Genome sequencing of Stegodyphus mimosarum.</title>
        <authorList>
            <person name="Bechsgaard J."/>
        </authorList>
    </citation>
    <scope>NUCLEOTIDE SEQUENCE [LARGE SCALE GENOMIC DNA]</scope>
</reference>
<dbReference type="AlphaFoldDB" id="A0A087US91"/>
<keyword evidence="1" id="KW-1133">Transmembrane helix</keyword>
<evidence type="ECO:0000313" key="3">
    <source>
        <dbReference type="Proteomes" id="UP000054359"/>
    </source>
</evidence>
<evidence type="ECO:0000313" key="2">
    <source>
        <dbReference type="EMBL" id="KFM80230.1"/>
    </source>
</evidence>
<name>A0A087US91_STEMI</name>
<keyword evidence="1" id="KW-0812">Transmembrane</keyword>
<protein>
    <recommendedName>
        <fullName evidence="4">Lipoprotein</fullName>
    </recommendedName>
</protein>
<evidence type="ECO:0000256" key="1">
    <source>
        <dbReference type="SAM" id="Phobius"/>
    </source>
</evidence>
<dbReference type="EMBL" id="KK121325">
    <property type="protein sequence ID" value="KFM80230.1"/>
    <property type="molecule type" value="Genomic_DNA"/>
</dbReference>
<evidence type="ECO:0008006" key="4">
    <source>
        <dbReference type="Google" id="ProtNLM"/>
    </source>
</evidence>